<evidence type="ECO:0000256" key="5">
    <source>
        <dbReference type="ARBA" id="ARBA00023128"/>
    </source>
</evidence>
<name>A0A9P9WM12_9PEZI</name>
<evidence type="ECO:0000313" key="10">
    <source>
        <dbReference type="Proteomes" id="UP000829685"/>
    </source>
</evidence>
<dbReference type="PANTHER" id="PTHR12289:SF41">
    <property type="entry name" value="FAILED AXON CONNECTIONS-RELATED"/>
    <property type="match status" value="1"/>
</dbReference>
<dbReference type="SUPFAM" id="SSF47616">
    <property type="entry name" value="GST C-terminal domain-like"/>
    <property type="match status" value="1"/>
</dbReference>
<keyword evidence="7" id="KW-1133">Transmembrane helix</keyword>
<dbReference type="GO" id="GO:0001401">
    <property type="term" value="C:SAM complex"/>
    <property type="evidence" value="ECO:0007669"/>
    <property type="project" value="InterPro"/>
</dbReference>
<keyword evidence="7" id="KW-0812">Transmembrane</keyword>
<dbReference type="Proteomes" id="UP000829685">
    <property type="component" value="Unassembled WGS sequence"/>
</dbReference>
<evidence type="ECO:0000259" key="8">
    <source>
        <dbReference type="Pfam" id="PF10568"/>
    </source>
</evidence>
<evidence type="ECO:0000256" key="3">
    <source>
        <dbReference type="ARBA" id="ARBA00022787"/>
    </source>
</evidence>
<dbReference type="InterPro" id="IPR036282">
    <property type="entry name" value="Glutathione-S-Trfase_C_sf"/>
</dbReference>
<keyword evidence="4" id="KW-0653">Protein transport</keyword>
<comment type="subcellular location">
    <subcellularLocation>
        <location evidence="1">Mitochondrion outer membrane</location>
    </subcellularLocation>
</comment>
<evidence type="ECO:0000313" key="9">
    <source>
        <dbReference type="EMBL" id="KAI1870895.1"/>
    </source>
</evidence>
<evidence type="ECO:0000256" key="2">
    <source>
        <dbReference type="ARBA" id="ARBA00022448"/>
    </source>
</evidence>
<sequence>MSGSDPHGGRFPAARKQALLFIRTAQPGKSHREFLVETRPRISVTDLVTSVKPTKPTSLPASQADNYIPYLASDSFLGPPPSPAAPLGALPASDNRFRQKFNGSETSCPPSQFRPRSLPAIPRASYPRRNSSLPIPYESATPSSAMVFELHVWGQAFGLPSIEPECLAALSYLGFAVPRGDWTLIASNDVSVTPDHILPALHHNGTWTSGYLNIVSYLAQHHGISIGENVSSTQQADTLAYASYLSSRGAALVAFSLYVSPSAWADLTRPAYSSILPFPLTWTVPLKIRASAIAKTEHLGLDHLAADVDPEDGSSESKTTAPVTATGFLRLPLRPTVSSTMQPEQVAAIRLQSLTEDFLSVLDELRGSRHYFFGDKPSALDFLAYGYLRLLRVRTPHPFMEKCMKRSQAGQRLLQFLDLMHNTQVIRWQEENLAETLPWAEPAPRGVVGTLGQFTNDVLENTPGVGDTWKTWCGEGVKSEDQGRDPMQVAIAVGGAVVALVAVGGALVFRSLPPFGATTQYFEAPRRKTGLHQFGAIGAMFDDLPGFDATPRPSHGQRDTVYQGDHVEVAVDVEPEGSGIEPPHDGNIAEVGVGMQAGDKSGRV</sequence>
<dbReference type="GO" id="GO:0007005">
    <property type="term" value="P:mitochondrion organization"/>
    <property type="evidence" value="ECO:0007669"/>
    <property type="project" value="TreeGrafter"/>
</dbReference>
<dbReference type="GO" id="GO:0015031">
    <property type="term" value="P:protein transport"/>
    <property type="evidence" value="ECO:0007669"/>
    <property type="project" value="UniProtKB-KW"/>
</dbReference>
<keyword evidence="2" id="KW-0813">Transport</keyword>
<dbReference type="InterPro" id="IPR019564">
    <property type="entry name" value="Sam37/metaxin_N"/>
</dbReference>
<feature type="domain" description="Mitochondrial outer membrane transport complex Sam37/metaxin N-terminal" evidence="8">
    <location>
        <begin position="166"/>
        <end position="289"/>
    </location>
</feature>
<dbReference type="PANTHER" id="PTHR12289">
    <property type="entry name" value="METAXIN RELATED"/>
    <property type="match status" value="1"/>
</dbReference>
<evidence type="ECO:0000256" key="6">
    <source>
        <dbReference type="ARBA" id="ARBA00023136"/>
    </source>
</evidence>
<evidence type="ECO:0000256" key="4">
    <source>
        <dbReference type="ARBA" id="ARBA00022927"/>
    </source>
</evidence>
<keyword evidence="10" id="KW-1185">Reference proteome</keyword>
<keyword evidence="5" id="KW-0496">Mitochondrion</keyword>
<dbReference type="Pfam" id="PF10568">
    <property type="entry name" value="Tom37"/>
    <property type="match status" value="1"/>
</dbReference>
<reference evidence="9" key="1">
    <citation type="submission" date="2021-03" db="EMBL/GenBank/DDBJ databases">
        <title>Revisited historic fungal species revealed as producer of novel bioactive compounds through whole genome sequencing and comparative genomics.</title>
        <authorList>
            <person name="Vignolle G.A."/>
            <person name="Hochenegger N."/>
            <person name="Mach R.L."/>
            <person name="Mach-Aigner A.R."/>
            <person name="Javad Rahimi M."/>
            <person name="Salim K.A."/>
            <person name="Chan C.M."/>
            <person name="Lim L.B.L."/>
            <person name="Cai F."/>
            <person name="Druzhinina I.S."/>
            <person name="U'Ren J.M."/>
            <person name="Derntl C."/>
        </authorList>
    </citation>
    <scope>NUCLEOTIDE SEQUENCE</scope>
    <source>
        <strain evidence="9">TUCIM 5799</strain>
    </source>
</reference>
<protein>
    <recommendedName>
        <fullName evidence="8">Mitochondrial outer membrane transport complex Sam37/metaxin N-terminal domain-containing protein</fullName>
    </recommendedName>
</protein>
<proteinExistence type="predicted"/>
<evidence type="ECO:0000256" key="7">
    <source>
        <dbReference type="SAM" id="Phobius"/>
    </source>
</evidence>
<accession>A0A9P9WM12</accession>
<keyword evidence="6 7" id="KW-0472">Membrane</keyword>
<organism evidence="9 10">
    <name type="scientific">Neoarthrinium moseri</name>
    <dbReference type="NCBI Taxonomy" id="1658444"/>
    <lineage>
        <taxon>Eukaryota</taxon>
        <taxon>Fungi</taxon>
        <taxon>Dikarya</taxon>
        <taxon>Ascomycota</taxon>
        <taxon>Pezizomycotina</taxon>
        <taxon>Sordariomycetes</taxon>
        <taxon>Xylariomycetidae</taxon>
        <taxon>Amphisphaeriales</taxon>
        <taxon>Apiosporaceae</taxon>
        <taxon>Neoarthrinium</taxon>
    </lineage>
</organism>
<gene>
    <name evidence="9" type="ORF">JX265_005935</name>
</gene>
<dbReference type="EMBL" id="JAFIMR010000013">
    <property type="protein sequence ID" value="KAI1870895.1"/>
    <property type="molecule type" value="Genomic_DNA"/>
</dbReference>
<dbReference type="InterPro" id="IPR050931">
    <property type="entry name" value="Mito_Protein_Transport_Metaxin"/>
</dbReference>
<dbReference type="CDD" id="cd03078">
    <property type="entry name" value="GST_N_Metaxin1_like"/>
    <property type="match status" value="1"/>
</dbReference>
<dbReference type="AlphaFoldDB" id="A0A9P9WM12"/>
<feature type="transmembrane region" description="Helical" evidence="7">
    <location>
        <begin position="489"/>
        <end position="509"/>
    </location>
</feature>
<evidence type="ECO:0000256" key="1">
    <source>
        <dbReference type="ARBA" id="ARBA00004294"/>
    </source>
</evidence>
<comment type="caution">
    <text evidence="9">The sequence shown here is derived from an EMBL/GenBank/DDBJ whole genome shotgun (WGS) entry which is preliminary data.</text>
</comment>
<keyword evidence="3" id="KW-1000">Mitochondrion outer membrane</keyword>